<name>A0AAW8GFN6_9GAMM</name>
<comment type="pathway">
    <text evidence="4">Metabolic intermediate biosynthesis; chorismate biosynthesis; chorismate from D-erythrose 4-phosphate and phosphoenolpyruvate: step 3/7.</text>
</comment>
<keyword evidence="4" id="KW-0057">Aromatic amino acid biosynthesis</keyword>
<dbReference type="InterPro" id="IPR018508">
    <property type="entry name" value="3-dehydroquinate_DH_AS"/>
</dbReference>
<gene>
    <name evidence="4" type="primary">aroD</name>
    <name evidence="6" type="ORF">QE383_002905</name>
</gene>
<evidence type="ECO:0000256" key="3">
    <source>
        <dbReference type="ARBA" id="ARBA00023270"/>
    </source>
</evidence>
<dbReference type="EC" id="4.2.1.10" evidence="4"/>
<feature type="binding site" evidence="4">
    <location>
        <begin position="86"/>
        <end position="88"/>
    </location>
    <ligand>
        <name>3-dehydroquinate</name>
        <dbReference type="ChEBI" id="CHEBI:32364"/>
    </ligand>
</feature>
<dbReference type="GO" id="GO:0009423">
    <property type="term" value="P:chorismate biosynthetic process"/>
    <property type="evidence" value="ECO:0007669"/>
    <property type="project" value="UniProtKB-UniRule"/>
</dbReference>
<dbReference type="InterPro" id="IPR013785">
    <property type="entry name" value="Aldolase_TIM"/>
</dbReference>
<feature type="binding site" evidence="4">
    <location>
        <position position="275"/>
    </location>
    <ligand>
        <name>3-dehydroquinate</name>
        <dbReference type="ChEBI" id="CHEBI:32364"/>
    </ligand>
</feature>
<dbReference type="GO" id="GO:0046279">
    <property type="term" value="P:3,4-dihydroxybenzoate biosynthetic process"/>
    <property type="evidence" value="ECO:0007669"/>
    <property type="project" value="TreeGrafter"/>
</dbReference>
<dbReference type="AlphaFoldDB" id="A0AAW8GFN6"/>
<evidence type="ECO:0000256" key="1">
    <source>
        <dbReference type="ARBA" id="ARBA00001864"/>
    </source>
</evidence>
<evidence type="ECO:0000313" key="6">
    <source>
        <dbReference type="EMBL" id="MDQ1120597.1"/>
    </source>
</evidence>
<comment type="catalytic activity">
    <reaction evidence="1 4">
        <text>3-dehydroquinate = 3-dehydroshikimate + H2O</text>
        <dbReference type="Rhea" id="RHEA:21096"/>
        <dbReference type="ChEBI" id="CHEBI:15377"/>
        <dbReference type="ChEBI" id="CHEBI:16630"/>
        <dbReference type="ChEBI" id="CHEBI:32364"/>
        <dbReference type="EC" id="4.2.1.10"/>
    </reaction>
</comment>
<proteinExistence type="inferred from homology"/>
<dbReference type="SUPFAM" id="SSF51569">
    <property type="entry name" value="Aldolase"/>
    <property type="match status" value="1"/>
</dbReference>
<evidence type="ECO:0000313" key="7">
    <source>
        <dbReference type="Proteomes" id="UP001234354"/>
    </source>
</evidence>
<dbReference type="InterPro" id="IPR050146">
    <property type="entry name" value="Type-I_3-dehydroquinase"/>
</dbReference>
<dbReference type="Gene3D" id="3.20.20.70">
    <property type="entry name" value="Aldolase class I"/>
    <property type="match status" value="1"/>
</dbReference>
<dbReference type="GO" id="GO:0009073">
    <property type="term" value="P:aromatic amino acid family biosynthetic process"/>
    <property type="evidence" value="ECO:0007669"/>
    <property type="project" value="UniProtKB-KW"/>
</dbReference>
<dbReference type="HAMAP" id="MF_00214">
    <property type="entry name" value="AroD"/>
    <property type="match status" value="1"/>
</dbReference>
<sequence>MKLRRTTLAARMLLALALMAGAATAANAADMTNASTPPAVRIIAVKGVQIGQGAPKTIVPITGKTAAEQLAQAQRIGANADTDVVEWRIDYLDIASDAKALVKLAPQIAAAAGGKPVILTFRTKAEGGATAIADADYGKLYAALIKAHAADLYDVEMFRDRAVVQAIVAAAHAAGAYVVMSNHDFHATPDTAEIVARLRQQQALGADVLKIAVMPQNPGDVLKLLDATWQLRQTSDRPLLTMSMGPVGVVSRLSGETFGQAMTFGMIGTASAPGQIEVGRLREVLDTLHQAAGAAH</sequence>
<keyword evidence="2 4" id="KW-0456">Lyase</keyword>
<dbReference type="NCBIfam" id="TIGR01093">
    <property type="entry name" value="aroD"/>
    <property type="match status" value="1"/>
</dbReference>
<dbReference type="Proteomes" id="UP001234354">
    <property type="component" value="Unassembled WGS sequence"/>
</dbReference>
<feature type="binding site" evidence="4">
    <location>
        <position position="271"/>
    </location>
    <ligand>
        <name>3-dehydroquinate</name>
        <dbReference type="ChEBI" id="CHEBI:32364"/>
    </ligand>
</feature>
<evidence type="ECO:0000256" key="2">
    <source>
        <dbReference type="ARBA" id="ARBA00023239"/>
    </source>
</evidence>
<feature type="binding site" evidence="4">
    <location>
        <position position="122"/>
    </location>
    <ligand>
        <name>3-dehydroquinate</name>
        <dbReference type="ChEBI" id="CHEBI:32364"/>
    </ligand>
</feature>
<keyword evidence="5" id="KW-0732">Signal</keyword>
<feature type="active site" description="Schiff-base intermediate with substrate" evidence="4">
    <location>
        <position position="210"/>
    </location>
</feature>
<organism evidence="6 7">
    <name type="scientific">Pseudoxanthomonas winnipegensis</name>
    <dbReference type="NCBI Taxonomy" id="2480810"/>
    <lineage>
        <taxon>Bacteria</taxon>
        <taxon>Pseudomonadati</taxon>
        <taxon>Pseudomonadota</taxon>
        <taxon>Gammaproteobacteria</taxon>
        <taxon>Lysobacterales</taxon>
        <taxon>Lysobacteraceae</taxon>
        <taxon>Pseudoxanthomonas</taxon>
    </lineage>
</organism>
<dbReference type="InterPro" id="IPR001381">
    <property type="entry name" value="DHquinase_I"/>
</dbReference>
<comment type="caution">
    <text evidence="4">Lacks conserved residue(s) required for the propagation of feature annotation.</text>
</comment>
<feature type="binding site" evidence="4">
    <location>
        <position position="252"/>
    </location>
    <ligand>
        <name>3-dehydroquinate</name>
        <dbReference type="ChEBI" id="CHEBI:32364"/>
    </ligand>
</feature>
<evidence type="ECO:0000256" key="4">
    <source>
        <dbReference type="HAMAP-Rule" id="MF_00214"/>
    </source>
</evidence>
<dbReference type="GO" id="GO:0003855">
    <property type="term" value="F:3-dehydroquinate dehydratase activity"/>
    <property type="evidence" value="ECO:0007669"/>
    <property type="project" value="UniProtKB-UniRule"/>
</dbReference>
<dbReference type="PANTHER" id="PTHR43699:SF1">
    <property type="entry name" value="3-DEHYDROQUINATE DEHYDRATASE"/>
    <property type="match status" value="1"/>
</dbReference>
<dbReference type="FunFam" id="3.20.20.70:FF:000047">
    <property type="entry name" value="3-dehydroquinate dehydratase"/>
    <property type="match status" value="1"/>
</dbReference>
<comment type="caution">
    <text evidence="6">The sequence shown here is derived from an EMBL/GenBank/DDBJ whole genome shotgun (WGS) entry which is preliminary data.</text>
</comment>
<reference evidence="6" key="1">
    <citation type="submission" date="2023-07" db="EMBL/GenBank/DDBJ databases">
        <title>Functional and genomic diversity of the sorghum phyllosphere microbiome.</title>
        <authorList>
            <person name="Shade A."/>
        </authorList>
    </citation>
    <scope>NUCLEOTIDE SEQUENCE</scope>
    <source>
        <strain evidence="6">SORGH_AS_0908</strain>
    </source>
</reference>
<comment type="similarity">
    <text evidence="4">Belongs to the type-I 3-dehydroquinase family.</text>
</comment>
<comment type="subunit">
    <text evidence="4">Homodimer.</text>
</comment>
<dbReference type="GO" id="GO:0008652">
    <property type="term" value="P:amino acid biosynthetic process"/>
    <property type="evidence" value="ECO:0007669"/>
    <property type="project" value="UniProtKB-KW"/>
</dbReference>
<dbReference type="PROSITE" id="PS01028">
    <property type="entry name" value="DEHYDROQUINASE_I"/>
    <property type="match status" value="1"/>
</dbReference>
<keyword evidence="4" id="KW-0028">Amino-acid biosynthesis</keyword>
<feature type="chain" id="PRO_5043656242" description="3-dehydroquinate dehydratase" evidence="5">
    <location>
        <begin position="29"/>
        <end position="296"/>
    </location>
</feature>
<dbReference type="CDD" id="cd00502">
    <property type="entry name" value="DHQase_I"/>
    <property type="match status" value="1"/>
</dbReference>
<dbReference type="PANTHER" id="PTHR43699">
    <property type="entry name" value="3-DEHYDROQUINATE DEHYDRATASE"/>
    <property type="match status" value="1"/>
</dbReference>
<dbReference type="EMBL" id="JAUTBB010000001">
    <property type="protein sequence ID" value="MDQ1120597.1"/>
    <property type="molecule type" value="Genomic_DNA"/>
</dbReference>
<feature type="active site" description="Proton donor/acceptor" evidence="4">
    <location>
        <position position="183"/>
    </location>
</feature>
<comment type="function">
    <text evidence="4">Involved in the third step of the chorismate pathway, which leads to the biosynthesis of aromatic amino acids. Catalyzes the cis-dehydration of 3-dehydroquinate (DHQ) and introduces the first double bond of the aromatic ring to yield 3-dehydroshikimate.</text>
</comment>
<evidence type="ECO:0000256" key="5">
    <source>
        <dbReference type="SAM" id="SignalP"/>
    </source>
</evidence>
<dbReference type="Pfam" id="PF01487">
    <property type="entry name" value="DHquinase_I"/>
    <property type="match status" value="1"/>
</dbReference>
<protein>
    <recommendedName>
        <fullName evidence="4">3-dehydroquinate dehydratase</fullName>
        <shortName evidence="4">3-dehydroquinase</shortName>
        <ecNumber evidence="4">4.2.1.10</ecNumber>
    </recommendedName>
    <alternativeName>
        <fullName evidence="4">Type I DHQase</fullName>
    </alternativeName>
    <alternativeName>
        <fullName evidence="4">Type I dehydroquinase</fullName>
        <shortName evidence="4">DHQ1</shortName>
    </alternativeName>
</protein>
<keyword evidence="3 4" id="KW-0704">Schiff base</keyword>
<feature type="signal peptide" evidence="5">
    <location>
        <begin position="1"/>
        <end position="28"/>
    </location>
</feature>
<accession>A0AAW8GFN6</accession>